<organism evidence="2 3">
    <name type="scientific">Paraburkholderia fungorum</name>
    <dbReference type="NCBI Taxonomy" id="134537"/>
    <lineage>
        <taxon>Bacteria</taxon>
        <taxon>Pseudomonadati</taxon>
        <taxon>Pseudomonadota</taxon>
        <taxon>Betaproteobacteria</taxon>
        <taxon>Burkholderiales</taxon>
        <taxon>Burkholderiaceae</taxon>
        <taxon>Paraburkholderia</taxon>
    </lineage>
</organism>
<evidence type="ECO:0000313" key="3">
    <source>
        <dbReference type="Proteomes" id="UP000283709"/>
    </source>
</evidence>
<accession>A0A420FES4</accession>
<dbReference type="Pfam" id="PF11937">
    <property type="entry name" value="DUF3455"/>
    <property type="match status" value="1"/>
</dbReference>
<evidence type="ECO:0008006" key="4">
    <source>
        <dbReference type="Google" id="ProtNLM"/>
    </source>
</evidence>
<evidence type="ECO:0000313" key="2">
    <source>
        <dbReference type="EMBL" id="RKF31452.1"/>
    </source>
</evidence>
<reference evidence="2 3" key="1">
    <citation type="submission" date="2016-07" db="EMBL/GenBank/DDBJ databases">
        <title>Genome analysis of Burkholderia fungorum ES3-20.</title>
        <authorList>
            <person name="Xu D."/>
            <person name="Yao R."/>
            <person name="Zheng S."/>
        </authorList>
    </citation>
    <scope>NUCLEOTIDE SEQUENCE [LARGE SCALE GENOMIC DNA]</scope>
    <source>
        <strain evidence="2 3">ES3-20</strain>
    </source>
</reference>
<gene>
    <name evidence="2" type="ORF">BCY88_11805</name>
</gene>
<dbReference type="AlphaFoldDB" id="A0A420FES4"/>
<proteinExistence type="predicted"/>
<dbReference type="Proteomes" id="UP000283709">
    <property type="component" value="Unassembled WGS sequence"/>
</dbReference>
<evidence type="ECO:0000256" key="1">
    <source>
        <dbReference type="SAM" id="MobiDB-lite"/>
    </source>
</evidence>
<comment type="caution">
    <text evidence="2">The sequence shown here is derived from an EMBL/GenBank/DDBJ whole genome shotgun (WGS) entry which is preliminary data.</text>
</comment>
<dbReference type="InterPro" id="IPR021851">
    <property type="entry name" value="DUF3455"/>
</dbReference>
<sequence>MKLFTTSLRTLSALRFVVLSCDVVASSRNRCASQAVRTTSAAALAVLLAACAHPPSAEQIPPANETLPASLRATPQEILQDALTAVGDTTYSCRRSGERLSWVSTGSEATLVDGARQSVGTVAPGRYFTAYDGSYVIGRVAAEEIVTTSALPWQRLTAKFNAGERQGQGRFAKTSSVQRVRTSGGLPPVPSCDQEGMSLFVPYTATYLFYRAAEPAAADAAATPVAEPAVVVSHTETPGTAPAQGQ</sequence>
<dbReference type="OrthoDB" id="193535at2"/>
<dbReference type="RefSeq" id="WP_120348877.1">
    <property type="nucleotide sequence ID" value="NZ_MCAS01000067.1"/>
</dbReference>
<feature type="region of interest" description="Disordered" evidence="1">
    <location>
        <begin position="167"/>
        <end position="188"/>
    </location>
</feature>
<protein>
    <recommendedName>
        <fullName evidence="4">DUF3455 domain-containing protein</fullName>
    </recommendedName>
</protein>
<dbReference type="PANTHER" id="PTHR35567">
    <property type="entry name" value="MALATE DEHYDROGENASE (AFU_ORTHOLOGUE AFUA_2G13800)"/>
    <property type="match status" value="1"/>
</dbReference>
<dbReference type="PANTHER" id="PTHR35567:SF1">
    <property type="entry name" value="CONSERVED FUNGAL PROTEIN (AFU_ORTHOLOGUE AFUA_1G14230)"/>
    <property type="match status" value="1"/>
</dbReference>
<name>A0A420FES4_9BURK</name>
<dbReference type="EMBL" id="MCAS01000067">
    <property type="protein sequence ID" value="RKF31452.1"/>
    <property type="molecule type" value="Genomic_DNA"/>
</dbReference>